<evidence type="ECO:0000313" key="2">
    <source>
        <dbReference type="EMBL" id="MFJ4080346.1"/>
    </source>
</evidence>
<organism evidence="2 3">
    <name type="scientific">Streptomyces iakyrus</name>
    <dbReference type="NCBI Taxonomy" id="68219"/>
    <lineage>
        <taxon>Bacteria</taxon>
        <taxon>Bacillati</taxon>
        <taxon>Actinomycetota</taxon>
        <taxon>Actinomycetes</taxon>
        <taxon>Kitasatosporales</taxon>
        <taxon>Streptomycetaceae</taxon>
        <taxon>Streptomyces</taxon>
    </lineage>
</organism>
<proteinExistence type="predicted"/>
<sequence>MNWHPDPGEKELARYPVSFATGTAASVEGRRSFRDRLRNDIEAELPGWPEGSTFAVRRLPGRIGVYVRTAVTGVFAVAGGILSDLLGGSTTNPEPGRGKLEERENEIDDFPVMWADAGDTARGLPWQLDPSRRPHGYVTEIVLTTRRLVVVGDSKALWEAPREDIAEAAPKAFSISRADFRITFQDGSWSRLTTNVSAHTTELVGLLTGSHRRLSESDLSAEQRERLSDFAASLSSDDPDTVITRLPSGLVRVQSTRPGQGRNSVSESRGFVMDEAGQDATPAPGDIEPSKA</sequence>
<comment type="caution">
    <text evidence="2">The sequence shown here is derived from an EMBL/GenBank/DDBJ whole genome shotgun (WGS) entry which is preliminary data.</text>
</comment>
<feature type="compositionally biased region" description="Polar residues" evidence="1">
    <location>
        <begin position="254"/>
        <end position="267"/>
    </location>
</feature>
<accession>A0ABW8FE62</accession>
<dbReference type="RefSeq" id="WP_402072563.1">
    <property type="nucleotide sequence ID" value="NZ_JBIVGG010000006.1"/>
</dbReference>
<name>A0ABW8FE62_9ACTN</name>
<evidence type="ECO:0000313" key="3">
    <source>
        <dbReference type="Proteomes" id="UP001617511"/>
    </source>
</evidence>
<reference evidence="2 3" key="1">
    <citation type="submission" date="2024-10" db="EMBL/GenBank/DDBJ databases">
        <title>The Natural Products Discovery Center: Release of the First 8490 Sequenced Strains for Exploring Actinobacteria Biosynthetic Diversity.</title>
        <authorList>
            <person name="Kalkreuter E."/>
            <person name="Kautsar S.A."/>
            <person name="Yang D."/>
            <person name="Bader C.D."/>
            <person name="Teijaro C.N."/>
            <person name="Fluegel L."/>
            <person name="Davis C.M."/>
            <person name="Simpson J.R."/>
            <person name="Lauterbach L."/>
            <person name="Steele A.D."/>
            <person name="Gui C."/>
            <person name="Meng S."/>
            <person name="Li G."/>
            <person name="Viehrig K."/>
            <person name="Ye F."/>
            <person name="Su P."/>
            <person name="Kiefer A.F."/>
            <person name="Nichols A."/>
            <person name="Cepeda A.J."/>
            <person name="Yan W."/>
            <person name="Fan B."/>
            <person name="Jiang Y."/>
            <person name="Adhikari A."/>
            <person name="Zheng C.-J."/>
            <person name="Schuster L."/>
            <person name="Cowan T.M."/>
            <person name="Smanski M.J."/>
            <person name="Chevrette M.G."/>
            <person name="De Carvalho L.P.S."/>
            <person name="Shen B."/>
        </authorList>
    </citation>
    <scope>NUCLEOTIDE SEQUENCE [LARGE SCALE GENOMIC DNA]</scope>
    <source>
        <strain evidence="2 3">NPDC089932</strain>
    </source>
</reference>
<protein>
    <submittedName>
        <fullName evidence="2">Uncharacterized protein</fullName>
    </submittedName>
</protein>
<evidence type="ECO:0000256" key="1">
    <source>
        <dbReference type="SAM" id="MobiDB-lite"/>
    </source>
</evidence>
<keyword evidence="3" id="KW-1185">Reference proteome</keyword>
<gene>
    <name evidence="2" type="ORF">ACIP2Z_15470</name>
</gene>
<dbReference type="Proteomes" id="UP001617511">
    <property type="component" value="Unassembled WGS sequence"/>
</dbReference>
<feature type="region of interest" description="Disordered" evidence="1">
    <location>
        <begin position="254"/>
        <end position="292"/>
    </location>
</feature>
<dbReference type="EMBL" id="JBIVGG010000006">
    <property type="protein sequence ID" value="MFJ4080346.1"/>
    <property type="molecule type" value="Genomic_DNA"/>
</dbReference>